<evidence type="ECO:0000313" key="2">
    <source>
        <dbReference type="Proteomes" id="UP001212152"/>
    </source>
</evidence>
<proteinExistence type="predicted"/>
<evidence type="ECO:0000313" key="1">
    <source>
        <dbReference type="EMBL" id="KAJ3169738.1"/>
    </source>
</evidence>
<comment type="caution">
    <text evidence="1">The sequence shown here is derived from an EMBL/GenBank/DDBJ whole genome shotgun (WGS) entry which is preliminary data.</text>
</comment>
<accession>A0AAD5TCA2</accession>
<dbReference type="Proteomes" id="UP001212152">
    <property type="component" value="Unassembled WGS sequence"/>
</dbReference>
<name>A0AAD5TCA2_9FUNG</name>
<reference evidence="1" key="1">
    <citation type="submission" date="2020-05" db="EMBL/GenBank/DDBJ databases">
        <title>Phylogenomic resolution of chytrid fungi.</title>
        <authorList>
            <person name="Stajich J.E."/>
            <person name="Amses K."/>
            <person name="Simmons R."/>
            <person name="Seto K."/>
            <person name="Myers J."/>
            <person name="Bonds A."/>
            <person name="Quandt C.A."/>
            <person name="Barry K."/>
            <person name="Liu P."/>
            <person name="Grigoriev I."/>
            <person name="Longcore J.E."/>
            <person name="James T.Y."/>
        </authorList>
    </citation>
    <scope>NUCLEOTIDE SEQUENCE</scope>
    <source>
        <strain evidence="1">JEL0379</strain>
    </source>
</reference>
<protein>
    <submittedName>
        <fullName evidence="1">Uncharacterized protein</fullName>
    </submittedName>
</protein>
<keyword evidence="2" id="KW-1185">Reference proteome</keyword>
<sequence length="95" mass="10359">MTTAEGADQDPNVDLLCAQDFIHVDLIDAQGTEFPFRMQLNMGDPDQNTGWFATIRKHLSAEFVGNAMSVNGGSHGFAIRLCLLSAHFEAGKCML</sequence>
<dbReference type="EMBL" id="JADGJQ010000103">
    <property type="protein sequence ID" value="KAJ3169738.1"/>
    <property type="molecule type" value="Genomic_DNA"/>
</dbReference>
<organism evidence="1 2">
    <name type="scientific">Geranomyces variabilis</name>
    <dbReference type="NCBI Taxonomy" id="109894"/>
    <lineage>
        <taxon>Eukaryota</taxon>
        <taxon>Fungi</taxon>
        <taxon>Fungi incertae sedis</taxon>
        <taxon>Chytridiomycota</taxon>
        <taxon>Chytridiomycota incertae sedis</taxon>
        <taxon>Chytridiomycetes</taxon>
        <taxon>Spizellomycetales</taxon>
        <taxon>Powellomycetaceae</taxon>
        <taxon>Geranomyces</taxon>
    </lineage>
</organism>
<dbReference type="AlphaFoldDB" id="A0AAD5TCA2"/>
<gene>
    <name evidence="1" type="ORF">HDU87_000531</name>
</gene>